<name>A0ABP4T0Y7_9ACTN</name>
<gene>
    <name evidence="3" type="ORF">GCM10009765_32170</name>
</gene>
<feature type="transmembrane region" description="Helical" evidence="1">
    <location>
        <begin position="57"/>
        <end position="78"/>
    </location>
</feature>
<accession>A0ABP4T0Y7</accession>
<feature type="domain" description="DUF6286" evidence="2">
    <location>
        <begin position="67"/>
        <end position="173"/>
    </location>
</feature>
<dbReference type="EMBL" id="BAAANY010000009">
    <property type="protein sequence ID" value="GAA1680532.1"/>
    <property type="molecule type" value="Genomic_DNA"/>
</dbReference>
<sequence length="179" mass="19331">MRLVNRMLALVIGIAMVAIAVLVTVEVVLANLGQARWLIPYQNVAALLAGRTWQSSSVRAVLVAVAVVGLVLLISQLWPRQRRFVELSGAADGIDPVLPRSSLRKAIDAAAAAEDGVRATAVNLGPRRAIIRLVTTRHDEEQDKEVATRVAQRVTQRIADIGLARPPRVTVRVITGGDR</sequence>
<reference evidence="4" key="1">
    <citation type="journal article" date="2019" name="Int. J. Syst. Evol. Microbiol.">
        <title>The Global Catalogue of Microorganisms (GCM) 10K type strain sequencing project: providing services to taxonomists for standard genome sequencing and annotation.</title>
        <authorList>
            <consortium name="The Broad Institute Genomics Platform"/>
            <consortium name="The Broad Institute Genome Sequencing Center for Infectious Disease"/>
            <person name="Wu L."/>
            <person name="Ma J."/>
        </authorList>
    </citation>
    <scope>NUCLEOTIDE SEQUENCE [LARGE SCALE GENOMIC DNA]</scope>
    <source>
        <strain evidence="4">JCM 14718</strain>
    </source>
</reference>
<dbReference type="Pfam" id="PF19803">
    <property type="entry name" value="DUF6286"/>
    <property type="match status" value="1"/>
</dbReference>
<dbReference type="Proteomes" id="UP001500618">
    <property type="component" value="Unassembled WGS sequence"/>
</dbReference>
<comment type="caution">
    <text evidence="3">The sequence shown here is derived from an EMBL/GenBank/DDBJ whole genome shotgun (WGS) entry which is preliminary data.</text>
</comment>
<keyword evidence="1" id="KW-0812">Transmembrane</keyword>
<protein>
    <recommendedName>
        <fullName evidence="2">DUF6286 domain-containing protein</fullName>
    </recommendedName>
</protein>
<keyword evidence="1" id="KW-1133">Transmembrane helix</keyword>
<keyword evidence="4" id="KW-1185">Reference proteome</keyword>
<keyword evidence="1" id="KW-0472">Membrane</keyword>
<evidence type="ECO:0000256" key="1">
    <source>
        <dbReference type="SAM" id="Phobius"/>
    </source>
</evidence>
<dbReference type="InterPro" id="IPR046253">
    <property type="entry name" value="DUF6286"/>
</dbReference>
<dbReference type="RefSeq" id="WP_163572355.1">
    <property type="nucleotide sequence ID" value="NZ_BAAANY010000009.1"/>
</dbReference>
<evidence type="ECO:0000313" key="3">
    <source>
        <dbReference type="EMBL" id="GAA1680532.1"/>
    </source>
</evidence>
<feature type="transmembrane region" description="Helical" evidence="1">
    <location>
        <begin position="7"/>
        <end position="30"/>
    </location>
</feature>
<proteinExistence type="predicted"/>
<evidence type="ECO:0000259" key="2">
    <source>
        <dbReference type="Pfam" id="PF19803"/>
    </source>
</evidence>
<evidence type="ECO:0000313" key="4">
    <source>
        <dbReference type="Proteomes" id="UP001500618"/>
    </source>
</evidence>
<organism evidence="3 4">
    <name type="scientific">Fodinicola feengrottensis</name>
    <dbReference type="NCBI Taxonomy" id="435914"/>
    <lineage>
        <taxon>Bacteria</taxon>
        <taxon>Bacillati</taxon>
        <taxon>Actinomycetota</taxon>
        <taxon>Actinomycetes</taxon>
        <taxon>Mycobacteriales</taxon>
        <taxon>Fodinicola</taxon>
    </lineage>
</organism>